<dbReference type="RefSeq" id="WP_181410315.1">
    <property type="nucleotide sequence ID" value="NZ_BJNF01000002.1"/>
</dbReference>
<dbReference type="EMBL" id="BJNF01000002">
    <property type="protein sequence ID" value="GEC14271.1"/>
    <property type="molecule type" value="Genomic_DNA"/>
</dbReference>
<organism evidence="1 2">
    <name type="scientific">Nitrobacter winogradskyi</name>
    <name type="common">Nitrobacter agilis</name>
    <dbReference type="NCBI Taxonomy" id="913"/>
    <lineage>
        <taxon>Bacteria</taxon>
        <taxon>Pseudomonadati</taxon>
        <taxon>Pseudomonadota</taxon>
        <taxon>Alphaproteobacteria</taxon>
        <taxon>Hyphomicrobiales</taxon>
        <taxon>Nitrobacteraceae</taxon>
        <taxon>Nitrobacter</taxon>
    </lineage>
</organism>
<sequence>MNGSACDGWEPIRMRASTVDEIARNDLTAAASILAHNEHGEQLGCWKARP</sequence>
<accession>A0A4Y3W8A0</accession>
<comment type="caution">
    <text evidence="1">The sequence shown here is derived from an EMBL/GenBank/DDBJ whole genome shotgun (WGS) entry which is preliminary data.</text>
</comment>
<proteinExistence type="predicted"/>
<reference evidence="1 2" key="1">
    <citation type="submission" date="2019-06" db="EMBL/GenBank/DDBJ databases">
        <title>Whole genome shotgun sequence of Nitrobacter winogradskyi NBRC 14297.</title>
        <authorList>
            <person name="Hosoyama A."/>
            <person name="Uohara A."/>
            <person name="Ohji S."/>
            <person name="Ichikawa N."/>
        </authorList>
    </citation>
    <scope>NUCLEOTIDE SEQUENCE [LARGE SCALE GENOMIC DNA]</scope>
    <source>
        <strain evidence="1 2">NBRC 14297</strain>
    </source>
</reference>
<dbReference type="Proteomes" id="UP000318825">
    <property type="component" value="Unassembled WGS sequence"/>
</dbReference>
<evidence type="ECO:0000313" key="2">
    <source>
        <dbReference type="Proteomes" id="UP000318825"/>
    </source>
</evidence>
<name>A0A4Y3W8A0_NITWI</name>
<evidence type="ECO:0000313" key="1">
    <source>
        <dbReference type="EMBL" id="GEC14271.1"/>
    </source>
</evidence>
<dbReference type="AlphaFoldDB" id="A0A4Y3W8A0"/>
<gene>
    <name evidence="1" type="ORF">NWI01_01630</name>
</gene>
<protein>
    <submittedName>
        <fullName evidence="1">Uncharacterized protein</fullName>
    </submittedName>
</protein>